<dbReference type="AlphaFoldDB" id="A0A221KGM4"/>
<dbReference type="InterPro" id="IPR004776">
    <property type="entry name" value="Mem_transp_PIN-like"/>
</dbReference>
<dbReference type="Gene3D" id="1.20.1530.20">
    <property type="match status" value="1"/>
</dbReference>
<feature type="transmembrane region" description="Helical" evidence="8">
    <location>
        <begin position="281"/>
        <end position="306"/>
    </location>
</feature>
<evidence type="ECO:0000313" key="10">
    <source>
        <dbReference type="Proteomes" id="UP000199729"/>
    </source>
</evidence>
<reference evidence="9 10" key="1">
    <citation type="submission" date="2017-07" db="EMBL/GenBank/DDBJ databases">
        <title>Complete Genome Sequence of the cosmetic ferment Vitreoscilla filiformis (ATCC15551).</title>
        <authorList>
            <person name="Contreras S."/>
            <person name="Sagory-Zalkind P."/>
            <person name="Blanquart H."/>
            <person name="Iltis A."/>
            <person name="Morand S.C."/>
        </authorList>
    </citation>
    <scope>NUCLEOTIDE SEQUENCE [LARGE SCALE GENOMIC DNA]</scope>
    <source>
        <strain evidence="9 10">ATCC 15551</strain>
    </source>
</reference>
<name>A0A221KGM4_VITFI</name>
<keyword evidence="6 8" id="KW-1133">Transmembrane helix</keyword>
<keyword evidence="3" id="KW-0813">Transport</keyword>
<dbReference type="GO" id="GO:0055085">
    <property type="term" value="P:transmembrane transport"/>
    <property type="evidence" value="ECO:0007669"/>
    <property type="project" value="InterPro"/>
</dbReference>
<comment type="similarity">
    <text evidence="2">Belongs to the auxin efflux carrier (TC 2.A.69) family.</text>
</comment>
<evidence type="ECO:0000256" key="7">
    <source>
        <dbReference type="ARBA" id="ARBA00023136"/>
    </source>
</evidence>
<feature type="transmembrane region" description="Helical" evidence="8">
    <location>
        <begin position="226"/>
        <end position="250"/>
    </location>
</feature>
<feature type="transmembrane region" description="Helical" evidence="8">
    <location>
        <begin position="47"/>
        <end position="66"/>
    </location>
</feature>
<dbReference type="Proteomes" id="UP000199729">
    <property type="component" value="Chromosome"/>
</dbReference>
<feature type="transmembrane region" description="Helical" evidence="8">
    <location>
        <begin position="128"/>
        <end position="153"/>
    </location>
</feature>
<evidence type="ECO:0000313" key="9">
    <source>
        <dbReference type="EMBL" id="ASM78115.1"/>
    </source>
</evidence>
<evidence type="ECO:0000256" key="8">
    <source>
        <dbReference type="SAM" id="Phobius"/>
    </source>
</evidence>
<evidence type="ECO:0000256" key="5">
    <source>
        <dbReference type="ARBA" id="ARBA00022692"/>
    </source>
</evidence>
<keyword evidence="10" id="KW-1185">Reference proteome</keyword>
<dbReference type="Pfam" id="PF03547">
    <property type="entry name" value="Mem_trans"/>
    <property type="match status" value="1"/>
</dbReference>
<accession>A0A221KGM4</accession>
<evidence type="ECO:0000256" key="2">
    <source>
        <dbReference type="ARBA" id="ARBA00010145"/>
    </source>
</evidence>
<dbReference type="PANTHER" id="PTHR36838:SF4">
    <property type="entry name" value="AUXIN EFFLUX CARRIER FAMILY PROTEIN"/>
    <property type="match status" value="1"/>
</dbReference>
<evidence type="ECO:0000256" key="6">
    <source>
        <dbReference type="ARBA" id="ARBA00022989"/>
    </source>
</evidence>
<dbReference type="KEGG" id="vff:VITFI_CDS2337"/>
<comment type="subcellular location">
    <subcellularLocation>
        <location evidence="1">Cell membrane</location>
        <topology evidence="1">Multi-pass membrane protein</topology>
    </subcellularLocation>
</comment>
<proteinExistence type="inferred from homology"/>
<protein>
    <submittedName>
        <fullName evidence="9">Transporter</fullName>
    </submittedName>
</protein>
<keyword evidence="7 8" id="KW-0472">Membrane</keyword>
<dbReference type="GO" id="GO:0005886">
    <property type="term" value="C:plasma membrane"/>
    <property type="evidence" value="ECO:0007669"/>
    <property type="project" value="UniProtKB-SubCell"/>
</dbReference>
<feature type="transmembrane region" description="Helical" evidence="8">
    <location>
        <begin position="72"/>
        <end position="92"/>
    </location>
</feature>
<evidence type="ECO:0000256" key="1">
    <source>
        <dbReference type="ARBA" id="ARBA00004651"/>
    </source>
</evidence>
<keyword evidence="4" id="KW-1003">Cell membrane</keyword>
<evidence type="ECO:0000256" key="3">
    <source>
        <dbReference type="ARBA" id="ARBA00022448"/>
    </source>
</evidence>
<gene>
    <name evidence="9" type="ORF">VITFI_CDS2337</name>
</gene>
<sequence>MFFHGVHVLDMTHLLLLLPDFLLIVLGYWLCRHTPLDRPIWDGVERLVYHLLFPCLLFVAIVRQPLALGETLTFAGCGLAVVVCGIALAHALRFWPHLDAHLHASGAQTAFRFNSYVGLALAERIGGVQAVASIALLIALCVPLCNVAAVWPLARRSGQHLGRELVRNPLIVGTVTGLLVNLSGLSVPEVLITTLSRVGGASLPMGLMAVGAGLRMGALKEAPGMAAALLGIRHAVLPLFAIVLVDAVGLPPGQQAVVVAFAALPTASSAYVLATRMGGHGAFVAGLVSVSTLLGMFSAPLALALLQQLQTA</sequence>
<dbReference type="EMBL" id="CP022423">
    <property type="protein sequence ID" value="ASM78115.1"/>
    <property type="molecule type" value="Genomic_DNA"/>
</dbReference>
<dbReference type="InterPro" id="IPR038770">
    <property type="entry name" value="Na+/solute_symporter_sf"/>
</dbReference>
<evidence type="ECO:0000256" key="4">
    <source>
        <dbReference type="ARBA" id="ARBA00022475"/>
    </source>
</evidence>
<feature type="transmembrane region" description="Helical" evidence="8">
    <location>
        <begin position="165"/>
        <end position="184"/>
    </location>
</feature>
<organism evidence="9 10">
    <name type="scientific">Vitreoscilla filiformis</name>
    <dbReference type="NCBI Taxonomy" id="63"/>
    <lineage>
        <taxon>Bacteria</taxon>
        <taxon>Pseudomonadati</taxon>
        <taxon>Pseudomonadota</taxon>
        <taxon>Betaproteobacteria</taxon>
        <taxon>Neisseriales</taxon>
        <taxon>Neisseriaceae</taxon>
        <taxon>Vitreoscilla</taxon>
    </lineage>
</organism>
<feature type="transmembrane region" description="Helical" evidence="8">
    <location>
        <begin position="190"/>
        <end position="214"/>
    </location>
</feature>
<keyword evidence="5 8" id="KW-0812">Transmembrane</keyword>
<feature type="transmembrane region" description="Helical" evidence="8">
    <location>
        <begin position="12"/>
        <end position="31"/>
    </location>
</feature>
<dbReference type="PANTHER" id="PTHR36838">
    <property type="entry name" value="AUXIN EFFLUX CARRIER FAMILY PROTEIN"/>
    <property type="match status" value="1"/>
</dbReference>
<feature type="transmembrane region" description="Helical" evidence="8">
    <location>
        <begin position="256"/>
        <end position="274"/>
    </location>
</feature>